<comment type="caution">
    <text evidence="1">The sequence shown here is derived from an EMBL/GenBank/DDBJ whole genome shotgun (WGS) entry which is preliminary data.</text>
</comment>
<dbReference type="RefSeq" id="WP_371840257.1">
    <property type="nucleotide sequence ID" value="NZ_JBGMEK010000045.1"/>
</dbReference>
<proteinExistence type="predicted"/>
<gene>
    <name evidence="1" type="ORF">ACCI49_16765</name>
</gene>
<evidence type="ECO:0000313" key="2">
    <source>
        <dbReference type="Proteomes" id="UP001569428"/>
    </source>
</evidence>
<organism evidence="1 2">
    <name type="scientific">Microbulbifer epialgicus</name>
    <dbReference type="NCBI Taxonomy" id="393907"/>
    <lineage>
        <taxon>Bacteria</taxon>
        <taxon>Pseudomonadati</taxon>
        <taxon>Pseudomonadota</taxon>
        <taxon>Gammaproteobacteria</taxon>
        <taxon>Cellvibrionales</taxon>
        <taxon>Microbulbiferaceae</taxon>
        <taxon>Microbulbifer</taxon>
    </lineage>
</organism>
<name>A0ABV4P3L0_9GAMM</name>
<dbReference type="Proteomes" id="UP001569428">
    <property type="component" value="Unassembled WGS sequence"/>
</dbReference>
<keyword evidence="2" id="KW-1185">Reference proteome</keyword>
<dbReference type="EMBL" id="JBGMEK010000045">
    <property type="protein sequence ID" value="MFA0812567.1"/>
    <property type="molecule type" value="Genomic_DNA"/>
</dbReference>
<sequence>MRHFSGLKLTKPIPDETAILKFRHLLEAHQLGRQLFEAINKHLIKIGRTIERRQYRRCNNYQHAQLHQKSRESS</sequence>
<reference evidence="1 2" key="1">
    <citation type="submission" date="2024-08" db="EMBL/GenBank/DDBJ databases">
        <authorList>
            <person name="Ishaq N."/>
        </authorList>
    </citation>
    <scope>NUCLEOTIDE SEQUENCE [LARGE SCALE GENOMIC DNA]</scope>
    <source>
        <strain evidence="1 2">DSM 18651</strain>
    </source>
</reference>
<protein>
    <submittedName>
        <fullName evidence="1">Transposase</fullName>
    </submittedName>
</protein>
<accession>A0ABV4P3L0</accession>
<evidence type="ECO:0000313" key="1">
    <source>
        <dbReference type="EMBL" id="MFA0812567.1"/>
    </source>
</evidence>